<evidence type="ECO:0000313" key="2">
    <source>
        <dbReference type="Proteomes" id="UP000199315"/>
    </source>
</evidence>
<protein>
    <submittedName>
        <fullName evidence="1">Uncharacterized protein</fullName>
    </submittedName>
</protein>
<dbReference type="RefSeq" id="WP_091236288.1">
    <property type="nucleotide sequence ID" value="NZ_FMKA01000031.1"/>
</dbReference>
<dbReference type="Proteomes" id="UP000199315">
    <property type="component" value="Unassembled WGS sequence"/>
</dbReference>
<sequence length="117" mass="13931">METSRIEKINMENIIYDHAKNCLKRYARMEGKGINEKIRYECALLIYGIRQQYRVDTRNYTVSLHTYEGEIARVFIQQSRLRENEAFYEEALEACKNAMEYIEMVLSPRLEVMSMAC</sequence>
<accession>A0A1D3TXI9</accession>
<organism evidence="1 2">
    <name type="scientific">Anaerobium acetethylicum</name>
    <dbReference type="NCBI Taxonomy" id="1619234"/>
    <lineage>
        <taxon>Bacteria</taxon>
        <taxon>Bacillati</taxon>
        <taxon>Bacillota</taxon>
        <taxon>Clostridia</taxon>
        <taxon>Lachnospirales</taxon>
        <taxon>Lachnospiraceae</taxon>
        <taxon>Anaerobium</taxon>
    </lineage>
</organism>
<gene>
    <name evidence="1" type="ORF">SAMN05421730_10318</name>
</gene>
<dbReference type="OrthoDB" id="9965134at2"/>
<dbReference type="AlphaFoldDB" id="A0A1D3TXI9"/>
<reference evidence="1 2" key="1">
    <citation type="submission" date="2016-09" db="EMBL/GenBank/DDBJ databases">
        <authorList>
            <person name="Capua I."/>
            <person name="De Benedictis P."/>
            <person name="Joannis T."/>
            <person name="Lombin L.H."/>
            <person name="Cattoli G."/>
        </authorList>
    </citation>
    <scope>NUCLEOTIDE SEQUENCE [LARGE SCALE GENOMIC DNA]</scope>
    <source>
        <strain evidence="1 2">GluBS11</strain>
    </source>
</reference>
<keyword evidence="2" id="KW-1185">Reference proteome</keyword>
<evidence type="ECO:0000313" key="1">
    <source>
        <dbReference type="EMBL" id="SCP99029.1"/>
    </source>
</evidence>
<name>A0A1D3TXI9_9FIRM</name>
<proteinExistence type="predicted"/>
<dbReference type="EMBL" id="FMKA01000031">
    <property type="protein sequence ID" value="SCP99029.1"/>
    <property type="molecule type" value="Genomic_DNA"/>
</dbReference>